<dbReference type="AlphaFoldDB" id="A0A494YVE2"/>
<sequence>MINVFIDTQVFIHKNFNFRNELFQRLVNAVEDNLISVYLTEIVKKEVKSKIHDNVYQTVNNSQKKFVKDAKILRNLSEYENVFKISKVLDDISNYLMSQFEQFLEKVDATIIPIDNVSPTIIFEKYFKGDPPFSNKKKAEFPDAFSLIALQKWFEEEGQQVSIISNDQDLRNFCDNIENLLYESSLESFFDSLTKNDYYNHQFIVSVYDANNTIIEEQIEECIEKHGFTLDDEDGDVNRVYINSIELDEDPYIIDIEKEEGIATIAFNANVSLNADVSYVDYASSPYDKEEGRYFFHQFEETEIDDVVIIPILMTIEYKHHDKHEIKINSVILNEEEDIGIQVYDNSY</sequence>
<accession>A0A494YVE2</accession>
<dbReference type="Proteomes" id="UP000281813">
    <property type="component" value="Unassembled WGS sequence"/>
</dbReference>
<dbReference type="InterPro" id="IPR032557">
    <property type="entry name" value="DUF4935"/>
</dbReference>
<evidence type="ECO:0000313" key="2">
    <source>
        <dbReference type="EMBL" id="RKQ14164.1"/>
    </source>
</evidence>
<keyword evidence="3" id="KW-1185">Reference proteome</keyword>
<organism evidence="2 3">
    <name type="scientific">Oceanobacillus bengalensis</name>
    <dbReference type="NCBI Taxonomy" id="1435466"/>
    <lineage>
        <taxon>Bacteria</taxon>
        <taxon>Bacillati</taxon>
        <taxon>Bacillota</taxon>
        <taxon>Bacilli</taxon>
        <taxon>Bacillales</taxon>
        <taxon>Bacillaceae</taxon>
        <taxon>Oceanobacillus</taxon>
    </lineage>
</organism>
<dbReference type="OrthoDB" id="9766796at2"/>
<comment type="caution">
    <text evidence="2">The sequence shown here is derived from an EMBL/GenBank/DDBJ whole genome shotgun (WGS) entry which is preliminary data.</text>
</comment>
<reference evidence="2 3" key="1">
    <citation type="journal article" date="2015" name="Antonie Van Leeuwenhoek">
        <title>Oceanobacillus bengalensis sp. nov., a bacterium isolated from seawater of the Bay of Bengal.</title>
        <authorList>
            <person name="Yongchang O."/>
            <person name="Xiang W."/>
            <person name="Wang G."/>
        </authorList>
    </citation>
    <scope>NUCLEOTIDE SEQUENCE [LARGE SCALE GENOMIC DNA]</scope>
    <source>
        <strain evidence="2 3">MCCC 1K00260</strain>
    </source>
</reference>
<dbReference type="EMBL" id="RBZO01000023">
    <property type="protein sequence ID" value="RKQ14164.1"/>
    <property type="molecule type" value="Genomic_DNA"/>
</dbReference>
<proteinExistence type="predicted"/>
<protein>
    <recommendedName>
        <fullName evidence="1">DUF4935 domain-containing protein</fullName>
    </recommendedName>
</protein>
<dbReference type="Pfam" id="PF16289">
    <property type="entry name" value="PIN_12"/>
    <property type="match status" value="1"/>
</dbReference>
<name>A0A494YVE2_9BACI</name>
<gene>
    <name evidence="2" type="ORF">D8M05_14135</name>
</gene>
<evidence type="ECO:0000313" key="3">
    <source>
        <dbReference type="Proteomes" id="UP000281813"/>
    </source>
</evidence>
<feature type="domain" description="DUF4935" evidence="1">
    <location>
        <begin position="4"/>
        <end position="169"/>
    </location>
</feature>
<dbReference type="RefSeq" id="WP_121132894.1">
    <property type="nucleotide sequence ID" value="NZ_JBHUFK010000064.1"/>
</dbReference>
<evidence type="ECO:0000259" key="1">
    <source>
        <dbReference type="Pfam" id="PF16289"/>
    </source>
</evidence>